<evidence type="ECO:0000313" key="19">
    <source>
        <dbReference type="Proteomes" id="UP000390763"/>
    </source>
</evidence>
<dbReference type="EMBL" id="JAPDUM010000002">
    <property type="protein sequence ID" value="MCW4166278.1"/>
    <property type="molecule type" value="Genomic_DNA"/>
</dbReference>
<reference evidence="12" key="4">
    <citation type="submission" date="2023-10" db="EMBL/GenBank/DDBJ databases">
        <title>Distinct polysaccharide growth profiles of human intestinal Prevotella copri isolates.</title>
        <authorList>
            <person name="Fehlner-Peach H."/>
            <person name="Magnabosco C."/>
            <person name="Raghavan V."/>
            <person name="Scher J.U."/>
            <person name="Tett A."/>
            <person name="Cox L.M."/>
            <person name="Gottsegen C."/>
            <person name="Watters A."/>
            <person name="Wiltshire- Gordon J.D."/>
            <person name="Segata N."/>
            <person name="Bonneau R."/>
            <person name="Littman D.R."/>
        </authorList>
    </citation>
    <scope>NUCLEOTIDE SEQUENCE</scope>
    <source>
        <strain evidence="13 18">BVe41219</strain>
        <strain evidence="12">IAK279</strain>
        <strain evidence="11">IK21513</strain>
        <strain evidence="20">iK21513</strain>
    </source>
</reference>
<dbReference type="EMBL" id="VZCY01000089">
    <property type="protein sequence ID" value="MQN10396.1"/>
    <property type="molecule type" value="Genomic_DNA"/>
</dbReference>
<keyword evidence="2 11" id="KW-0808">Transferase</keyword>
<dbReference type="SUPFAM" id="SSF81301">
    <property type="entry name" value="Nucleotidyltransferase"/>
    <property type="match status" value="1"/>
</dbReference>
<dbReference type="GO" id="GO:0005524">
    <property type="term" value="F:ATP binding"/>
    <property type="evidence" value="ECO:0007669"/>
    <property type="project" value="UniProtKB-KW"/>
</dbReference>
<dbReference type="PANTHER" id="PTHR33571">
    <property type="entry name" value="SSL8005 PROTEIN"/>
    <property type="match status" value="1"/>
</dbReference>
<evidence type="ECO:0000313" key="14">
    <source>
        <dbReference type="EMBL" id="RHA89244.1"/>
    </source>
</evidence>
<comment type="cofactor">
    <cofactor evidence="1">
        <name>Mg(2+)</name>
        <dbReference type="ChEBI" id="CHEBI:18420"/>
    </cofactor>
</comment>
<evidence type="ECO:0000313" key="9">
    <source>
        <dbReference type="EMBL" id="MCW4136663.1"/>
    </source>
</evidence>
<comment type="caution">
    <text evidence="12">The sequence shown here is derived from an EMBL/GenBank/DDBJ whole genome shotgun (WGS) entry which is preliminary data.</text>
</comment>
<dbReference type="Proteomes" id="UP000390763">
    <property type="component" value="Unassembled WGS sequence"/>
</dbReference>
<dbReference type="Proteomes" id="UP000406735">
    <property type="component" value="Unassembled WGS sequence"/>
</dbReference>
<dbReference type="GO" id="GO:0046872">
    <property type="term" value="F:metal ion binding"/>
    <property type="evidence" value="ECO:0007669"/>
    <property type="project" value="UniProtKB-KW"/>
</dbReference>
<dbReference type="RefSeq" id="WP_118189928.1">
    <property type="nucleotide sequence ID" value="NZ_DAWDQD010000007.1"/>
</dbReference>
<evidence type="ECO:0000313" key="17">
    <source>
        <dbReference type="Proteomes" id="UP000284990"/>
    </source>
</evidence>
<evidence type="ECO:0000256" key="7">
    <source>
        <dbReference type="ARBA" id="ARBA00022842"/>
    </source>
</evidence>
<evidence type="ECO:0000256" key="1">
    <source>
        <dbReference type="ARBA" id="ARBA00001946"/>
    </source>
</evidence>
<dbReference type="GO" id="GO:0016779">
    <property type="term" value="F:nucleotidyltransferase activity"/>
    <property type="evidence" value="ECO:0007669"/>
    <property type="project" value="UniProtKB-KW"/>
</dbReference>
<evidence type="ECO:0000313" key="18">
    <source>
        <dbReference type="Proteomes" id="UP000358159"/>
    </source>
</evidence>
<evidence type="ECO:0000313" key="11">
    <source>
        <dbReference type="EMBL" id="MQN10396.1"/>
    </source>
</evidence>
<dbReference type="PANTHER" id="PTHR33571:SF14">
    <property type="entry name" value="PROTEIN ADENYLYLTRANSFERASE MJ0435-RELATED"/>
    <property type="match status" value="1"/>
</dbReference>
<evidence type="ECO:0000256" key="6">
    <source>
        <dbReference type="ARBA" id="ARBA00022840"/>
    </source>
</evidence>
<accession>A0A174RV29</accession>
<dbReference type="EMBL" id="VZAZ01000068">
    <property type="protein sequence ID" value="MQO56637.1"/>
    <property type="molecule type" value="Genomic_DNA"/>
</dbReference>
<evidence type="ECO:0000256" key="2">
    <source>
        <dbReference type="ARBA" id="ARBA00022679"/>
    </source>
</evidence>
<reference evidence="9" key="3">
    <citation type="submission" date="2022-11" db="EMBL/GenBank/DDBJ databases">
        <title>Genomic repertoires linked with pathogenic potency of arthritogenic Prevotella copri isolated from the gut of rheumatoid arthritis patients.</title>
        <authorList>
            <person name="Nii T."/>
            <person name="Maeda Y."/>
            <person name="Motooka D."/>
            <person name="Naito M."/>
            <person name="Matsumoto Y."/>
            <person name="Ogawa T."/>
            <person name="Oguro-Igashira E."/>
            <person name="Kishikawa T."/>
            <person name="Yamashita M."/>
            <person name="Koizumi S."/>
            <person name="Kurakawa T."/>
            <person name="Okumura R."/>
            <person name="Kayama H."/>
            <person name="Murakami M."/>
            <person name="Sakaguchi T."/>
            <person name="Das B."/>
            <person name="Nakamura S."/>
            <person name="Okada Y."/>
            <person name="Kumanogoh A."/>
            <person name="Takeda K."/>
        </authorList>
    </citation>
    <scope>NUCLEOTIDE SEQUENCE</scope>
    <source>
        <strain evidence="9">H105_2-2</strain>
        <strain evidence="10">RA-N001-16</strain>
    </source>
</reference>
<sequence length="103" mass="11916">MISKNVENMIPKIQQFFGSQPIKKAWLFGSCSRGEESMDSDVDILVEYDRQNSRVSLMKIAAMMLNLEDLLHRKVDMVEASRLLPFALDSVNNDKFLIYERKS</sequence>
<dbReference type="Proteomes" id="UP000284548">
    <property type="component" value="Unassembled WGS sequence"/>
</dbReference>
<evidence type="ECO:0000313" key="13">
    <source>
        <dbReference type="EMBL" id="MQO56637.1"/>
    </source>
</evidence>
<evidence type="ECO:0000313" key="20">
    <source>
        <dbReference type="Proteomes" id="UP000406735"/>
    </source>
</evidence>
<evidence type="ECO:0000313" key="15">
    <source>
        <dbReference type="EMBL" id="RHH74596.1"/>
    </source>
</evidence>
<keyword evidence="6" id="KW-0067">ATP-binding</keyword>
<dbReference type="EMBL" id="QRKB01000080">
    <property type="protein sequence ID" value="RHH74596.1"/>
    <property type="molecule type" value="Genomic_DNA"/>
</dbReference>
<keyword evidence="4" id="KW-0479">Metal-binding</keyword>
<dbReference type="InterPro" id="IPR041633">
    <property type="entry name" value="Polbeta"/>
</dbReference>
<dbReference type="Gene3D" id="3.30.460.10">
    <property type="entry name" value="Beta Polymerase, domain 2"/>
    <property type="match status" value="1"/>
</dbReference>
<dbReference type="EMBL" id="JAPDVD010000001">
    <property type="protein sequence ID" value="MCW4136663.1"/>
    <property type="molecule type" value="Genomic_DNA"/>
</dbReference>
<dbReference type="EMBL" id="QSFW01000002">
    <property type="protein sequence ID" value="RHA89244.1"/>
    <property type="molecule type" value="Genomic_DNA"/>
</dbReference>
<organism evidence="12 19">
    <name type="scientific">Segatella copri</name>
    <dbReference type="NCBI Taxonomy" id="165179"/>
    <lineage>
        <taxon>Bacteria</taxon>
        <taxon>Pseudomonadati</taxon>
        <taxon>Bacteroidota</taxon>
        <taxon>Bacteroidia</taxon>
        <taxon>Bacteroidales</taxon>
        <taxon>Prevotellaceae</taxon>
        <taxon>Segatella</taxon>
    </lineage>
</organism>
<dbReference type="Proteomes" id="UP001209476">
    <property type="component" value="Unassembled WGS sequence"/>
</dbReference>
<name>A0A174RV29_9BACT</name>
<evidence type="ECO:0000313" key="12">
    <source>
        <dbReference type="EMBL" id="MQO04013.1"/>
    </source>
</evidence>
<dbReference type="InterPro" id="IPR043519">
    <property type="entry name" value="NT_sf"/>
</dbReference>
<evidence type="ECO:0000259" key="8">
    <source>
        <dbReference type="Pfam" id="PF18765"/>
    </source>
</evidence>
<dbReference type="CDD" id="cd05403">
    <property type="entry name" value="NT_KNTase_like"/>
    <property type="match status" value="1"/>
</dbReference>
<reference evidence="19" key="2">
    <citation type="submission" date="2019-09" db="EMBL/GenBank/DDBJ databases">
        <title>Distinct polysaccharide growth profiles of human intestinal Prevotella copri isolates.</title>
        <authorList>
            <person name="Fehlner-Peach H."/>
            <person name="Magnabosco C."/>
            <person name="Raghavan V."/>
            <person name="Scher J.U."/>
            <person name="Tett A."/>
            <person name="Cox L.M."/>
            <person name="Gottsegen C."/>
            <person name="Watters A."/>
            <person name="Wiltshire- Gordon J.D."/>
            <person name="Segata N."/>
            <person name="Bonneau R."/>
            <person name="Littman D.R."/>
        </authorList>
    </citation>
    <scope>NUCLEOTIDE SEQUENCE [LARGE SCALE GENOMIC DNA]</scope>
    <source>
        <strain evidence="19">iAK279</strain>
    </source>
</reference>
<keyword evidence="3" id="KW-0548">Nucleotidyltransferase</keyword>
<dbReference type="AlphaFoldDB" id="A0A174RV29"/>
<evidence type="ECO:0000256" key="3">
    <source>
        <dbReference type="ARBA" id="ARBA00022695"/>
    </source>
</evidence>
<feature type="domain" description="Polymerase beta nucleotidyltransferase" evidence="8">
    <location>
        <begin position="12"/>
        <end position="102"/>
    </location>
</feature>
<protein>
    <submittedName>
        <fullName evidence="9 12">Nucleotidyltransferase</fullName>
    </submittedName>
</protein>
<keyword evidence="7" id="KW-0460">Magnesium</keyword>
<dbReference type="EMBL" id="VZBT01000061">
    <property type="protein sequence ID" value="MQO04013.1"/>
    <property type="molecule type" value="Genomic_DNA"/>
</dbReference>
<dbReference type="Pfam" id="PF18765">
    <property type="entry name" value="Polbeta"/>
    <property type="match status" value="1"/>
</dbReference>
<dbReference type="Proteomes" id="UP000358159">
    <property type="component" value="Unassembled WGS sequence"/>
</dbReference>
<evidence type="ECO:0000313" key="16">
    <source>
        <dbReference type="Proteomes" id="UP000284548"/>
    </source>
</evidence>
<dbReference type="InterPro" id="IPR052038">
    <property type="entry name" value="Type-VII_TA_antitoxin"/>
</dbReference>
<gene>
    <name evidence="15" type="ORF">DW192_15795</name>
    <name evidence="14" type="ORF">DW916_01655</name>
    <name evidence="13" type="ORF">F7D42_13240</name>
    <name evidence="12" type="ORF">F7D62_07795</name>
    <name evidence="11" type="ORF">F7D97_10830</name>
    <name evidence="10" type="ORF">ONS98_13900</name>
    <name evidence="9" type="ORF">ONT01_02490</name>
</gene>
<evidence type="ECO:0000313" key="10">
    <source>
        <dbReference type="EMBL" id="MCW4166278.1"/>
    </source>
</evidence>
<proteinExistence type="predicted"/>
<evidence type="ECO:0000256" key="5">
    <source>
        <dbReference type="ARBA" id="ARBA00022741"/>
    </source>
</evidence>
<dbReference type="Proteomes" id="UP001208620">
    <property type="component" value="Unassembled WGS sequence"/>
</dbReference>
<evidence type="ECO:0000256" key="4">
    <source>
        <dbReference type="ARBA" id="ARBA00022723"/>
    </source>
</evidence>
<reference evidence="16 17" key="1">
    <citation type="submission" date="2018-08" db="EMBL/GenBank/DDBJ databases">
        <title>A genome reference for cultivated species of the human gut microbiota.</title>
        <authorList>
            <person name="Zou Y."/>
            <person name="Xue W."/>
            <person name="Luo G."/>
        </authorList>
    </citation>
    <scope>NUCLEOTIDE SEQUENCE [LARGE SCALE GENOMIC DNA]</scope>
    <source>
        <strain evidence="15 16">AM16-54</strain>
        <strain evidence="14 17">AM42-23AC</strain>
    </source>
</reference>
<keyword evidence="5" id="KW-0547">Nucleotide-binding</keyword>
<dbReference type="Proteomes" id="UP000284990">
    <property type="component" value="Unassembled WGS sequence"/>
</dbReference>